<dbReference type="RefSeq" id="WP_103201593.1">
    <property type="nucleotide sequence ID" value="NZ_CVTD020000007.1"/>
</dbReference>
<keyword evidence="3" id="KW-1185">Reference proteome</keyword>
<evidence type="ECO:0000313" key="3">
    <source>
        <dbReference type="Proteomes" id="UP000236497"/>
    </source>
</evidence>
<name>A0A0H5SEX7_HERHM</name>
<proteinExistence type="predicted"/>
<dbReference type="Proteomes" id="UP000236497">
    <property type="component" value="Unassembled WGS sequence"/>
</dbReference>
<keyword evidence="1" id="KW-1133">Transmembrane helix</keyword>
<dbReference type="AlphaFoldDB" id="A0A0H5SEX7"/>
<gene>
    <name evidence="2" type="ORF">HHT355_0197</name>
</gene>
<feature type="transmembrane region" description="Helical" evidence="1">
    <location>
        <begin position="43"/>
        <end position="64"/>
    </location>
</feature>
<sequence>MFSELKKLQNILIFFSGLSVLFSLISAILVFDNRRFLEFDGLFFILCCLIVLVPIGFIILTVALNRIVNALISREMSLIERIREIEKEQEKQAESLTDNKKSGALSK</sequence>
<evidence type="ECO:0000313" key="2">
    <source>
        <dbReference type="EMBL" id="CRZ33411.1"/>
    </source>
</evidence>
<dbReference type="EMBL" id="CVTD020000007">
    <property type="protein sequence ID" value="CRZ33411.1"/>
    <property type="molecule type" value="Genomic_DNA"/>
</dbReference>
<keyword evidence="1" id="KW-0472">Membrane</keyword>
<accession>A0A0H5SEX7</accession>
<organism evidence="2 3">
    <name type="scientific">Herbinix hemicellulosilytica</name>
    <dbReference type="NCBI Taxonomy" id="1564487"/>
    <lineage>
        <taxon>Bacteria</taxon>
        <taxon>Bacillati</taxon>
        <taxon>Bacillota</taxon>
        <taxon>Clostridia</taxon>
        <taxon>Lachnospirales</taxon>
        <taxon>Lachnospiraceae</taxon>
        <taxon>Herbinix</taxon>
    </lineage>
</organism>
<evidence type="ECO:0000256" key="1">
    <source>
        <dbReference type="SAM" id="Phobius"/>
    </source>
</evidence>
<reference evidence="2 3" key="1">
    <citation type="submission" date="2015-06" db="EMBL/GenBank/DDBJ databases">
        <authorList>
            <person name="Wibberg Daniel"/>
        </authorList>
    </citation>
    <scope>NUCLEOTIDE SEQUENCE [LARGE SCALE GENOMIC DNA]</scope>
    <source>
        <strain evidence="2 3">T3/55T</strain>
    </source>
</reference>
<keyword evidence="1" id="KW-0812">Transmembrane</keyword>
<feature type="transmembrane region" description="Helical" evidence="1">
    <location>
        <begin position="12"/>
        <end position="31"/>
    </location>
</feature>
<protein>
    <submittedName>
        <fullName evidence="2">Putative membrane protein</fullName>
    </submittedName>
</protein>